<evidence type="ECO:0000313" key="5">
    <source>
        <dbReference type="Proteomes" id="UP001139516"/>
    </source>
</evidence>
<dbReference type="RefSeq" id="WP_248669604.1">
    <property type="nucleotide sequence ID" value="NZ_JALPRX010000132.1"/>
</dbReference>
<dbReference type="PROSITE" id="PS51755">
    <property type="entry name" value="OMPR_PHOB"/>
    <property type="match status" value="1"/>
</dbReference>
<evidence type="ECO:0000313" key="4">
    <source>
        <dbReference type="EMBL" id="MCK8787554.1"/>
    </source>
</evidence>
<dbReference type="Gene3D" id="3.40.50.300">
    <property type="entry name" value="P-loop containing nucleotide triphosphate hydrolases"/>
    <property type="match status" value="1"/>
</dbReference>
<comment type="caution">
    <text evidence="4">The sequence shown here is derived from an EMBL/GenBank/DDBJ whole genome shotgun (WGS) entry which is preliminary data.</text>
</comment>
<keyword evidence="1 2" id="KW-0238">DNA-binding</keyword>
<dbReference type="GO" id="GO:0003677">
    <property type="term" value="F:DNA binding"/>
    <property type="evidence" value="ECO:0007669"/>
    <property type="project" value="UniProtKB-UniRule"/>
</dbReference>
<gene>
    <name evidence="4" type="ORF">M0638_24600</name>
</gene>
<dbReference type="InterPro" id="IPR001867">
    <property type="entry name" value="OmpR/PhoB-type_DNA-bd"/>
</dbReference>
<evidence type="ECO:0000259" key="3">
    <source>
        <dbReference type="PROSITE" id="PS51755"/>
    </source>
</evidence>
<dbReference type="SUPFAM" id="SSF52540">
    <property type="entry name" value="P-loop containing nucleoside triphosphate hydrolases"/>
    <property type="match status" value="1"/>
</dbReference>
<name>A0A9X1YBT1_9PROT</name>
<dbReference type="EMBL" id="JALPRX010000132">
    <property type="protein sequence ID" value="MCK8787554.1"/>
    <property type="molecule type" value="Genomic_DNA"/>
</dbReference>
<dbReference type="Proteomes" id="UP001139516">
    <property type="component" value="Unassembled WGS sequence"/>
</dbReference>
<proteinExistence type="predicted"/>
<dbReference type="GO" id="GO:0006355">
    <property type="term" value="P:regulation of DNA-templated transcription"/>
    <property type="evidence" value="ECO:0007669"/>
    <property type="project" value="InterPro"/>
</dbReference>
<dbReference type="InterPro" id="IPR016032">
    <property type="entry name" value="Sig_transdc_resp-reg_C-effctor"/>
</dbReference>
<feature type="DNA-binding region" description="OmpR/PhoB-type" evidence="2">
    <location>
        <begin position="7"/>
        <end position="105"/>
    </location>
</feature>
<dbReference type="InterPro" id="IPR036388">
    <property type="entry name" value="WH-like_DNA-bd_sf"/>
</dbReference>
<dbReference type="SMART" id="SM00862">
    <property type="entry name" value="Trans_reg_C"/>
    <property type="match status" value="1"/>
</dbReference>
<keyword evidence="5" id="KW-1185">Reference proteome</keyword>
<accession>A0A9X1YBT1</accession>
<dbReference type="AlphaFoldDB" id="A0A9X1YBT1"/>
<dbReference type="Gene3D" id="1.10.10.10">
    <property type="entry name" value="Winged helix-like DNA-binding domain superfamily/Winged helix DNA-binding domain"/>
    <property type="match status" value="1"/>
</dbReference>
<reference evidence="4" key="1">
    <citation type="submission" date="2022-04" db="EMBL/GenBank/DDBJ databases">
        <title>Roseomonas acroporae sp. nov., isolated from coral Acropora digitifera.</title>
        <authorList>
            <person name="Sun H."/>
        </authorList>
    </citation>
    <scope>NUCLEOTIDE SEQUENCE</scope>
    <source>
        <strain evidence="4">NAR14</strain>
    </source>
</reference>
<dbReference type="GO" id="GO:0000160">
    <property type="term" value="P:phosphorelay signal transduction system"/>
    <property type="evidence" value="ECO:0007669"/>
    <property type="project" value="InterPro"/>
</dbReference>
<dbReference type="Pfam" id="PF00486">
    <property type="entry name" value="Trans_reg_C"/>
    <property type="match status" value="1"/>
</dbReference>
<dbReference type="InterPro" id="IPR027417">
    <property type="entry name" value="P-loop_NTPase"/>
</dbReference>
<dbReference type="SUPFAM" id="SSF46894">
    <property type="entry name" value="C-terminal effector domain of the bipartite response regulators"/>
    <property type="match status" value="1"/>
</dbReference>
<dbReference type="Pfam" id="PF25872">
    <property type="entry name" value="HTH_77"/>
    <property type="match status" value="1"/>
</dbReference>
<evidence type="ECO:0000256" key="2">
    <source>
        <dbReference type="PROSITE-ProRule" id="PRU01091"/>
    </source>
</evidence>
<sequence>MTDDGRGAPVAFGDFVFRPEGRILLLHDQPVALSGPARGLLARLLEQPGTVVGTAALMASAWPGVLRLEANLRVQMAALRRALAATPGGGRAILNIPGRGYQFALPVRALAEPPALLSVADEAAGRPPPLLVPLIGRKAELALLAQRLTERRLLTLTGAGGIGKTSLALAAAAAWEAVAPGRRVHFLDLATISEESLLPAAVASAFGLGTPGIDPVAEIGIALRDRETLLLLDGAEHLALAAGDLAVRLLAGSLVLRLLATSREALQAPGEWLHPLAPLAVPPAEAPASLAAVLAWPAAQLFVQRAAARLGEFRPAEADAAALAGLCRRLDGLPLAIGLAAARIDMFGIAGLAAGMADLLAVSGGARRGVAPRHRTMRATLDWSHDALSPEDRRLLRRLSVFAGPFTAEAVHAVLDEPDPVTLERALRRLEGKSLLVPAGAADETAPRRRLLEITRAYAAEKLAGSGEAAAMQRRHALQVLAQVEAAEAARPLLPLPAWRARHDHLPYELRAATDWAFGPSGEAALGLRLLAGSAPIWLELNAMAEYRQRLETALARLAATGEARTAAAARLHVAAGTAILHNTGEVTLMTEHLRQAIEIADAAGDAALAITATAGLWMSRNMAGEVAANEAVVADMGRRIAVLPAPDGRLARMHQRMASLTAYFAGDLATARRLVDARLRDAEEADRHDMPIDLETATLALHARLLWLEGRPAQAWDVARAALRRAEVVDRPLTLAYCLTFAACPVAIWNGDPAAAALAARLTATGLRHRMPYWQGWGRCFESALDAPPARPRGLELTPFHLELLGTIHPALADPATIARAEAGLAPWCAPELLRVKAETLLQRAGGEPGVARVAERILREALALAERRGMHAWALRCATSLARLLRRGGEAGAARALLAPVVAARTEGQELPDLRAARQVLDDAAA</sequence>
<evidence type="ECO:0000256" key="1">
    <source>
        <dbReference type="ARBA" id="ARBA00023125"/>
    </source>
</evidence>
<dbReference type="PANTHER" id="PTHR47691">
    <property type="entry name" value="REGULATOR-RELATED"/>
    <property type="match status" value="1"/>
</dbReference>
<protein>
    <submittedName>
        <fullName evidence="4">Winged helix-turn-helix domain-containing protein</fullName>
    </submittedName>
</protein>
<organism evidence="4 5">
    <name type="scientific">Roseomonas acroporae</name>
    <dbReference type="NCBI Taxonomy" id="2937791"/>
    <lineage>
        <taxon>Bacteria</taxon>
        <taxon>Pseudomonadati</taxon>
        <taxon>Pseudomonadota</taxon>
        <taxon>Alphaproteobacteria</taxon>
        <taxon>Acetobacterales</taxon>
        <taxon>Roseomonadaceae</taxon>
        <taxon>Roseomonas</taxon>
    </lineage>
</organism>
<dbReference type="PRINTS" id="PR00364">
    <property type="entry name" value="DISEASERSIST"/>
</dbReference>
<dbReference type="InterPro" id="IPR058852">
    <property type="entry name" value="HTH_77"/>
</dbReference>
<feature type="domain" description="OmpR/PhoB-type" evidence="3">
    <location>
        <begin position="7"/>
        <end position="105"/>
    </location>
</feature>
<dbReference type="PANTHER" id="PTHR47691:SF3">
    <property type="entry name" value="HTH-TYPE TRANSCRIPTIONAL REGULATOR RV0890C-RELATED"/>
    <property type="match status" value="1"/>
</dbReference>